<reference evidence="1 2" key="1">
    <citation type="submission" date="2010-12" db="EMBL/GenBank/DDBJ databases">
        <authorList>
            <person name="Muzny D."/>
            <person name="Qin X."/>
            <person name="Deng J."/>
            <person name="Jiang H."/>
            <person name="Liu Y."/>
            <person name="Qu J."/>
            <person name="Song X.-Z."/>
            <person name="Zhang L."/>
            <person name="Thornton R."/>
            <person name="Coyle M."/>
            <person name="Francisco L."/>
            <person name="Jackson L."/>
            <person name="Javaid M."/>
            <person name="Korchina V."/>
            <person name="Kovar C."/>
            <person name="Mata R."/>
            <person name="Mathew T."/>
            <person name="Ngo R."/>
            <person name="Nguyen L."/>
            <person name="Nguyen N."/>
            <person name="Okwuonu G."/>
            <person name="Ongeri F."/>
            <person name="Pham C."/>
            <person name="Simmons D."/>
            <person name="Wilczek-Boney K."/>
            <person name="Hale W."/>
            <person name="Jakkamsetti A."/>
            <person name="Pham P."/>
            <person name="Ruth R."/>
            <person name="San Lucas F."/>
            <person name="Warren J."/>
            <person name="Zhang J."/>
            <person name="Zhao Z."/>
            <person name="Zhou C."/>
            <person name="Zhu D."/>
            <person name="Lee S."/>
            <person name="Bess C."/>
            <person name="Blankenburg K."/>
            <person name="Forbes L."/>
            <person name="Fu Q."/>
            <person name="Gubbala S."/>
            <person name="Hirani K."/>
            <person name="Jayaseelan J.C."/>
            <person name="Lara F."/>
            <person name="Munidasa M."/>
            <person name="Palculict T."/>
            <person name="Patil S."/>
            <person name="Pu L.-L."/>
            <person name="Saada N."/>
            <person name="Tang L."/>
            <person name="Weissenberger G."/>
            <person name="Zhu Y."/>
            <person name="Hemphill L."/>
            <person name="Shang Y."/>
            <person name="Youmans B."/>
            <person name="Ayvaz T."/>
            <person name="Ross M."/>
            <person name="Santibanez J."/>
            <person name="Aqrawi P."/>
            <person name="Gross S."/>
            <person name="Joshi V."/>
            <person name="Fowler G."/>
            <person name="Nazareth L."/>
            <person name="Reid J."/>
            <person name="Worley K."/>
            <person name="Petrosino J."/>
            <person name="Highlander S."/>
            <person name="Gibbs R."/>
        </authorList>
    </citation>
    <scope>NUCLEOTIDE SEQUENCE [LARGE SCALE GENOMIC DNA]</scope>
    <source>
        <strain evidence="1 2">DSM 15606</strain>
    </source>
</reference>
<dbReference type="HOGENOM" id="CLU_2397192_0_0_10"/>
<evidence type="ECO:0000313" key="2">
    <source>
        <dbReference type="Proteomes" id="UP000003874"/>
    </source>
</evidence>
<accession>E6MS89</accession>
<keyword evidence="2" id="KW-1185">Reference proteome</keyword>
<dbReference type="AlphaFoldDB" id="E6MS89"/>
<dbReference type="Proteomes" id="UP000003874">
    <property type="component" value="Unassembled WGS sequence"/>
</dbReference>
<sequence>MEKQILLIVDLFCSYRVANWSFILSFLRPFMAHSKDFHTRLCNALIRKGMWARNADNGKLQMLNIVWRWHRSMNYCAMDGKLRHENKQMWILK</sequence>
<name>E6MS89_9BACT</name>
<dbReference type="STRING" id="888832.HMPREF9420_2357"/>
<dbReference type="EMBL" id="AEQO01000177">
    <property type="protein sequence ID" value="EFV03535.1"/>
    <property type="molecule type" value="Genomic_DNA"/>
</dbReference>
<dbReference type="RefSeq" id="WP_007135607.1">
    <property type="nucleotide sequence ID" value="NZ_GL629647.1"/>
</dbReference>
<proteinExistence type="predicted"/>
<organism evidence="1 2">
    <name type="scientific">Segatella salivae DSM 15606</name>
    <dbReference type="NCBI Taxonomy" id="888832"/>
    <lineage>
        <taxon>Bacteria</taxon>
        <taxon>Pseudomonadati</taxon>
        <taxon>Bacteroidota</taxon>
        <taxon>Bacteroidia</taxon>
        <taxon>Bacteroidales</taxon>
        <taxon>Prevotellaceae</taxon>
        <taxon>Segatella</taxon>
    </lineage>
</organism>
<gene>
    <name evidence="1" type="ORF">HMPREF9420_2357</name>
</gene>
<protein>
    <submittedName>
        <fullName evidence="1">Uncharacterized protein</fullName>
    </submittedName>
</protein>
<evidence type="ECO:0000313" key="1">
    <source>
        <dbReference type="EMBL" id="EFV03535.1"/>
    </source>
</evidence>
<comment type="caution">
    <text evidence="1">The sequence shown here is derived from an EMBL/GenBank/DDBJ whole genome shotgun (WGS) entry which is preliminary data.</text>
</comment>